<sequence>MDRDDDCCREQERLARELAERRSDAEKRAMLQRCLSAYWALRAAGWPWKPRVRVKAGRG</sequence>
<dbReference type="Proteomes" id="UP001139516">
    <property type="component" value="Unassembled WGS sequence"/>
</dbReference>
<proteinExistence type="predicted"/>
<dbReference type="AlphaFoldDB" id="A0A9X1Y6Q8"/>
<dbReference type="RefSeq" id="WP_248667348.1">
    <property type="nucleotide sequence ID" value="NZ_JALPRX010000054.1"/>
</dbReference>
<dbReference type="EMBL" id="JALPRX010000054">
    <property type="protein sequence ID" value="MCK8785224.1"/>
    <property type="molecule type" value="Genomic_DNA"/>
</dbReference>
<keyword evidence="2" id="KW-1185">Reference proteome</keyword>
<reference evidence="1" key="1">
    <citation type="submission" date="2022-04" db="EMBL/GenBank/DDBJ databases">
        <title>Roseomonas acroporae sp. nov., isolated from coral Acropora digitifera.</title>
        <authorList>
            <person name="Sun H."/>
        </authorList>
    </citation>
    <scope>NUCLEOTIDE SEQUENCE</scope>
    <source>
        <strain evidence="1">NAR14</strain>
    </source>
</reference>
<comment type="caution">
    <text evidence="1">The sequence shown here is derived from an EMBL/GenBank/DDBJ whole genome shotgun (WGS) entry which is preliminary data.</text>
</comment>
<accession>A0A9X1Y6Q8</accession>
<evidence type="ECO:0000313" key="1">
    <source>
        <dbReference type="EMBL" id="MCK8785224.1"/>
    </source>
</evidence>
<evidence type="ECO:0000313" key="2">
    <source>
        <dbReference type="Proteomes" id="UP001139516"/>
    </source>
</evidence>
<organism evidence="1 2">
    <name type="scientific">Roseomonas acroporae</name>
    <dbReference type="NCBI Taxonomy" id="2937791"/>
    <lineage>
        <taxon>Bacteria</taxon>
        <taxon>Pseudomonadati</taxon>
        <taxon>Pseudomonadota</taxon>
        <taxon>Alphaproteobacteria</taxon>
        <taxon>Acetobacterales</taxon>
        <taxon>Roseomonadaceae</taxon>
        <taxon>Roseomonas</taxon>
    </lineage>
</organism>
<protein>
    <submittedName>
        <fullName evidence="1">Uncharacterized protein</fullName>
    </submittedName>
</protein>
<name>A0A9X1Y6Q8_9PROT</name>
<gene>
    <name evidence="1" type="ORF">M0638_12595</name>
</gene>